<dbReference type="AlphaFoldDB" id="A0A857JGD0"/>
<dbReference type="RefSeq" id="WP_160178205.1">
    <property type="nucleotide sequence ID" value="NZ_CP047656.1"/>
</dbReference>
<proteinExistence type="predicted"/>
<organism evidence="1 2">
    <name type="scientific">Paraglaciecola mesophila</name>
    <dbReference type="NCBI Taxonomy" id="197222"/>
    <lineage>
        <taxon>Bacteria</taxon>
        <taxon>Pseudomonadati</taxon>
        <taxon>Pseudomonadota</taxon>
        <taxon>Gammaproteobacteria</taxon>
        <taxon>Alteromonadales</taxon>
        <taxon>Alteromonadaceae</taxon>
        <taxon>Paraglaciecola</taxon>
    </lineage>
</organism>
<gene>
    <name evidence="1" type="ORF">FX988_00524</name>
</gene>
<dbReference type="Proteomes" id="UP000464524">
    <property type="component" value="Chromosome"/>
</dbReference>
<sequence length="278" mass="33322">MFQHFLITRFNLRKKDWQTSKYNKQVLTDTWMENRLALFEDYCFSSLQAQTEQNFTWLVFFDTTTPDRFRSVITRLEQTFSQFTPIYIDGMDEFLPQSRKQIAQRLTQPYVITSRLDNDDSLHQDYIKEVQSHFAEQQFMAIDFVDGFTLQVEPQVRFAKRSHVHNPFLSLIEKADEIRTVWFLERHGQWSEIKALIPVRAKPMWMSVIHMENKVNTFLGFDNIPWNTIAAFHLKPEIEQALAQKRLPFEAWKAQSLKNKLKTLWKVNFKLLKRCLMK</sequence>
<evidence type="ECO:0000313" key="1">
    <source>
        <dbReference type="EMBL" id="QHJ10312.1"/>
    </source>
</evidence>
<dbReference type="OrthoDB" id="9771846at2"/>
<evidence type="ECO:0008006" key="3">
    <source>
        <dbReference type="Google" id="ProtNLM"/>
    </source>
</evidence>
<dbReference type="Pfam" id="PF11316">
    <property type="entry name" value="Rhamno_transf"/>
    <property type="match status" value="1"/>
</dbReference>
<dbReference type="EMBL" id="CP047656">
    <property type="protein sequence ID" value="QHJ10312.1"/>
    <property type="molecule type" value="Genomic_DNA"/>
</dbReference>
<accession>A0A857JGD0</accession>
<dbReference type="InterPro" id="IPR021466">
    <property type="entry name" value="Put_rhamnosyl_transferase"/>
</dbReference>
<keyword evidence="2" id="KW-1185">Reference proteome</keyword>
<reference evidence="1 2" key="1">
    <citation type="submission" date="2019-12" db="EMBL/GenBank/DDBJ databases">
        <title>Genome sequencing and assembly of endphytes of Porphyra tenera.</title>
        <authorList>
            <person name="Park J.M."/>
            <person name="Shin R."/>
            <person name="Jo S.H."/>
        </authorList>
    </citation>
    <scope>NUCLEOTIDE SEQUENCE [LARGE SCALE GENOMIC DNA]</scope>
    <source>
        <strain evidence="1 2">GPM4</strain>
    </source>
</reference>
<evidence type="ECO:0000313" key="2">
    <source>
        <dbReference type="Proteomes" id="UP000464524"/>
    </source>
</evidence>
<dbReference type="KEGG" id="pmes:FX988_00524"/>
<name>A0A857JGD0_9ALTE</name>
<protein>
    <recommendedName>
        <fullName evidence="3">Rhamnosyltransferase</fullName>
    </recommendedName>
</protein>